<organism evidence="2 3">
    <name type="scientific">Corynebacterium lizhenjunii</name>
    <dbReference type="NCBI Taxonomy" id="2709394"/>
    <lineage>
        <taxon>Bacteria</taxon>
        <taxon>Bacillati</taxon>
        <taxon>Actinomycetota</taxon>
        <taxon>Actinomycetes</taxon>
        <taxon>Mycobacteriales</taxon>
        <taxon>Corynebacteriaceae</taxon>
        <taxon>Corynebacterium</taxon>
    </lineage>
</organism>
<dbReference type="EMBL" id="CP064954">
    <property type="protein sequence ID" value="QPK78580.1"/>
    <property type="molecule type" value="Genomic_DNA"/>
</dbReference>
<protein>
    <submittedName>
        <fullName evidence="2">Beta-lactamase family protein</fullName>
    </submittedName>
</protein>
<feature type="domain" description="Beta-lactamase-related" evidence="1">
    <location>
        <begin position="41"/>
        <end position="269"/>
    </location>
</feature>
<dbReference type="RefSeq" id="WP_165010756.1">
    <property type="nucleotide sequence ID" value="NZ_CP064954.1"/>
</dbReference>
<evidence type="ECO:0000313" key="3">
    <source>
        <dbReference type="Proteomes" id="UP000594681"/>
    </source>
</evidence>
<evidence type="ECO:0000259" key="1">
    <source>
        <dbReference type="Pfam" id="PF00144"/>
    </source>
</evidence>
<dbReference type="KEGG" id="cliz:G7Y31_08450"/>
<dbReference type="Pfam" id="PF00144">
    <property type="entry name" value="Beta-lactamase"/>
    <property type="match status" value="1"/>
</dbReference>
<name>A0A7T0KE40_9CORY</name>
<gene>
    <name evidence="2" type="ORF">G7Y31_08450</name>
</gene>
<dbReference type="PANTHER" id="PTHR43283:SF15">
    <property type="entry name" value="CONSERVED PROTEIN"/>
    <property type="match status" value="1"/>
</dbReference>
<dbReference type="Gene3D" id="3.40.710.10">
    <property type="entry name" value="DD-peptidase/beta-lactamase superfamily"/>
    <property type="match status" value="1"/>
</dbReference>
<dbReference type="Proteomes" id="UP000594681">
    <property type="component" value="Chromosome"/>
</dbReference>
<dbReference type="PANTHER" id="PTHR43283">
    <property type="entry name" value="BETA-LACTAMASE-RELATED"/>
    <property type="match status" value="1"/>
</dbReference>
<dbReference type="AlphaFoldDB" id="A0A7T0KE40"/>
<keyword evidence="3" id="KW-1185">Reference proteome</keyword>
<proteinExistence type="predicted"/>
<dbReference type="SUPFAM" id="SSF56601">
    <property type="entry name" value="beta-lactamase/transpeptidase-like"/>
    <property type="match status" value="1"/>
</dbReference>
<dbReference type="InterPro" id="IPR012338">
    <property type="entry name" value="Beta-lactam/transpept-like"/>
</dbReference>
<reference evidence="2 3" key="1">
    <citation type="submission" date="2020-11" db="EMBL/GenBank/DDBJ databases">
        <title>Corynebacterium sp. ZJ-599.</title>
        <authorList>
            <person name="Zhou J."/>
        </authorList>
    </citation>
    <scope>NUCLEOTIDE SEQUENCE [LARGE SCALE GENOMIC DNA]</scope>
    <source>
        <strain evidence="2 3">ZJ-599</strain>
    </source>
</reference>
<sequence>MSAFDTAADYIAQVLPEFPADAVAGALISHDQVRAVGDTAAQFAVASVTKPVVAYGVMMAVEEGAVELDQPAGPEGASLRHLLAHASGVGFDSREPERPVEQRRIYSSAGYEWAAEVVEEATGMSFASYLAEGVFAPLGMENTALRGPAGHGLETTVDDLVRFSQEVMQPRLLDPSTLAEMVRVQFAGLRGIVPGYGPFGDNTWGLGFEVHGSKGRDGGREHWMSKLPADAVGHFGMSGTYLWMVPEAQAAMVMLSNRDFGDWAKPLWAEVNARVARELGLA</sequence>
<dbReference type="InterPro" id="IPR050789">
    <property type="entry name" value="Diverse_Enzym_Activities"/>
</dbReference>
<evidence type="ECO:0000313" key="2">
    <source>
        <dbReference type="EMBL" id="QPK78580.1"/>
    </source>
</evidence>
<accession>A0A7T0KE40</accession>
<dbReference type="InterPro" id="IPR001466">
    <property type="entry name" value="Beta-lactam-related"/>
</dbReference>